<gene>
    <name evidence="6" type="ORF">LSG31_16845</name>
</gene>
<evidence type="ECO:0000259" key="5">
    <source>
        <dbReference type="PROSITE" id="PS51755"/>
    </source>
</evidence>
<feature type="DNA-binding region" description="OmpR/PhoB-type" evidence="4">
    <location>
        <begin position="1"/>
        <end position="104"/>
    </location>
</feature>
<evidence type="ECO:0000256" key="4">
    <source>
        <dbReference type="PROSITE-ProRule" id="PRU01091"/>
    </source>
</evidence>
<keyword evidence="3" id="KW-0804">Transcription</keyword>
<dbReference type="SMART" id="SM00862">
    <property type="entry name" value="Trans_reg_C"/>
    <property type="match status" value="1"/>
</dbReference>
<dbReference type="SUPFAM" id="SSF46894">
    <property type="entry name" value="C-terminal effector domain of the bipartite response regulators"/>
    <property type="match status" value="1"/>
</dbReference>
<reference evidence="6" key="1">
    <citation type="submission" date="2021-12" db="EMBL/GenBank/DDBJ databases">
        <title>Alicyclobacillaceae gen. nov., sp. nov., isolated from chalcocite enrichment system.</title>
        <authorList>
            <person name="Jiang Z."/>
        </authorList>
    </citation>
    <scope>NUCLEOTIDE SEQUENCE</scope>
    <source>
        <strain evidence="6">MYW30-H2</strain>
    </source>
</reference>
<evidence type="ECO:0000313" key="6">
    <source>
        <dbReference type="EMBL" id="UOF89541.1"/>
    </source>
</evidence>
<dbReference type="Proteomes" id="UP000830167">
    <property type="component" value="Chromosome"/>
</dbReference>
<dbReference type="CDD" id="cd00383">
    <property type="entry name" value="trans_reg_C"/>
    <property type="match status" value="1"/>
</dbReference>
<dbReference type="RefSeq" id="WP_347436231.1">
    <property type="nucleotide sequence ID" value="NZ_CP089291.1"/>
</dbReference>
<dbReference type="InterPro" id="IPR036388">
    <property type="entry name" value="WH-like_DNA-bd_sf"/>
</dbReference>
<dbReference type="Gene3D" id="1.10.10.10">
    <property type="entry name" value="Winged helix-like DNA-binding domain superfamily/Winged helix DNA-binding domain"/>
    <property type="match status" value="1"/>
</dbReference>
<dbReference type="InterPro" id="IPR016032">
    <property type="entry name" value="Sig_transdc_resp-reg_C-effctor"/>
</dbReference>
<name>A0ABY4CJW8_9BACL</name>
<evidence type="ECO:0000256" key="2">
    <source>
        <dbReference type="ARBA" id="ARBA00023125"/>
    </source>
</evidence>
<protein>
    <submittedName>
        <fullName evidence="6">Helix-turn-helix domain-containing protein</fullName>
    </submittedName>
</protein>
<evidence type="ECO:0000256" key="3">
    <source>
        <dbReference type="ARBA" id="ARBA00023163"/>
    </source>
</evidence>
<dbReference type="Pfam" id="PF00486">
    <property type="entry name" value="Trans_reg_C"/>
    <property type="match status" value="1"/>
</dbReference>
<dbReference type="PROSITE" id="PS51755">
    <property type="entry name" value="OMPR_PHOB"/>
    <property type="match status" value="1"/>
</dbReference>
<feature type="domain" description="OmpR/PhoB-type" evidence="5">
    <location>
        <begin position="1"/>
        <end position="104"/>
    </location>
</feature>
<evidence type="ECO:0000313" key="7">
    <source>
        <dbReference type="Proteomes" id="UP000830167"/>
    </source>
</evidence>
<sequence>MTIINGKRISIGQDCYLEYWSLYKDNAKVALSPTQFRILQYLALNIGNPVSTDQLILNVWGPETLIGPNDLHVHIKRLRDRLEDDGRNPKCLLTIRGIGYILYPREK</sequence>
<dbReference type="EMBL" id="CP089291">
    <property type="protein sequence ID" value="UOF89541.1"/>
    <property type="molecule type" value="Genomic_DNA"/>
</dbReference>
<organism evidence="6 7">
    <name type="scientific">Fodinisporobacter ferrooxydans</name>
    <dbReference type="NCBI Taxonomy" id="2901836"/>
    <lineage>
        <taxon>Bacteria</taxon>
        <taxon>Bacillati</taxon>
        <taxon>Bacillota</taxon>
        <taxon>Bacilli</taxon>
        <taxon>Bacillales</taxon>
        <taxon>Alicyclobacillaceae</taxon>
        <taxon>Fodinisporobacter</taxon>
    </lineage>
</organism>
<keyword evidence="7" id="KW-1185">Reference proteome</keyword>
<dbReference type="InterPro" id="IPR001867">
    <property type="entry name" value="OmpR/PhoB-type_DNA-bd"/>
</dbReference>
<keyword evidence="2 4" id="KW-0238">DNA-binding</keyword>
<evidence type="ECO:0000256" key="1">
    <source>
        <dbReference type="ARBA" id="ARBA00023015"/>
    </source>
</evidence>
<keyword evidence="1" id="KW-0805">Transcription regulation</keyword>
<accession>A0ABY4CJW8</accession>
<proteinExistence type="predicted"/>